<sequence length="327" mass="35856">MIGTIRDRLNDLPTRQRWALAGVVLLGLLAVPQVSTNFFVMNVFIYAFIFIGLGQSWNVIGGYAGQFSLGHAVMFAVGGYTTAILFIRHGVTPYVGIFAGGFVAAAVGLFLGAATFRLRYHYFAMATLAAALIGKTVGFRWEYINGASGIEYPFAQLGTPWSMMFRDKLPYFYLIGVMALATTLVIYRMDRSKLGMYLRSIDMDQGLARNSGLNVFNYKMYAMGVSSYIAGVFGGLYAQYVLYIDPMSTLRVLRNIDIIIVPIIGGVGTVLGPVVGAFIFIPIREYTRTGLSGGYTGLGWVVVGVVIVLISIYRPGGVLNQYFGRWD</sequence>
<evidence type="ECO:0000313" key="7">
    <source>
        <dbReference type="EMBL" id="SDY67897.1"/>
    </source>
</evidence>
<reference evidence="8" key="1">
    <citation type="submission" date="2016-10" db="EMBL/GenBank/DDBJ databases">
        <authorList>
            <person name="Varghese N."/>
            <person name="Submissions S."/>
        </authorList>
    </citation>
    <scope>NUCLEOTIDE SEQUENCE [LARGE SCALE GENOMIC DNA]</scope>
    <source>
        <strain evidence="8">DC30,IBRC 10041,KCTC 4046</strain>
    </source>
</reference>
<proteinExistence type="predicted"/>
<dbReference type="InterPro" id="IPR001851">
    <property type="entry name" value="ABC_transp_permease"/>
</dbReference>
<keyword evidence="4 6" id="KW-1133">Transmembrane helix</keyword>
<dbReference type="AlphaFoldDB" id="A0A1H3LTM5"/>
<dbReference type="OrthoDB" id="30958at2157"/>
<gene>
    <name evidence="7" type="ORF">SAMN05216564_1084</name>
</gene>
<comment type="subcellular location">
    <subcellularLocation>
        <location evidence="1">Cell membrane</location>
        <topology evidence="1">Multi-pass membrane protein</topology>
    </subcellularLocation>
</comment>
<organism evidence="7 8">
    <name type="scientific">Halopenitus persicus</name>
    <dbReference type="NCBI Taxonomy" id="1048396"/>
    <lineage>
        <taxon>Archaea</taxon>
        <taxon>Methanobacteriati</taxon>
        <taxon>Methanobacteriota</taxon>
        <taxon>Stenosarchaea group</taxon>
        <taxon>Halobacteria</taxon>
        <taxon>Halobacteriales</taxon>
        <taxon>Haloferacaceae</taxon>
        <taxon>Halopenitus</taxon>
    </lineage>
</organism>
<dbReference type="Proteomes" id="UP000199079">
    <property type="component" value="Unassembled WGS sequence"/>
</dbReference>
<dbReference type="GO" id="GO:0005886">
    <property type="term" value="C:plasma membrane"/>
    <property type="evidence" value="ECO:0007669"/>
    <property type="project" value="UniProtKB-SubCell"/>
</dbReference>
<dbReference type="InterPro" id="IPR043428">
    <property type="entry name" value="LivM-like"/>
</dbReference>
<evidence type="ECO:0000256" key="3">
    <source>
        <dbReference type="ARBA" id="ARBA00022692"/>
    </source>
</evidence>
<dbReference type="GeneID" id="43840213"/>
<dbReference type="PANTHER" id="PTHR30482">
    <property type="entry name" value="HIGH-AFFINITY BRANCHED-CHAIN AMINO ACID TRANSPORT SYSTEM PERMEASE"/>
    <property type="match status" value="1"/>
</dbReference>
<keyword evidence="5 6" id="KW-0472">Membrane</keyword>
<dbReference type="EMBL" id="FNPC01000008">
    <property type="protein sequence ID" value="SDY67897.1"/>
    <property type="molecule type" value="Genomic_DNA"/>
</dbReference>
<evidence type="ECO:0000256" key="2">
    <source>
        <dbReference type="ARBA" id="ARBA00022475"/>
    </source>
</evidence>
<evidence type="ECO:0000256" key="1">
    <source>
        <dbReference type="ARBA" id="ARBA00004651"/>
    </source>
</evidence>
<feature type="transmembrane region" description="Helical" evidence="6">
    <location>
        <begin position="171"/>
        <end position="189"/>
    </location>
</feature>
<name>A0A1H3LTM5_9EURY</name>
<evidence type="ECO:0000313" key="8">
    <source>
        <dbReference type="Proteomes" id="UP000199079"/>
    </source>
</evidence>
<keyword evidence="3 6" id="KW-0812">Transmembrane</keyword>
<evidence type="ECO:0000256" key="6">
    <source>
        <dbReference type="SAM" id="Phobius"/>
    </source>
</evidence>
<feature type="transmembrane region" description="Helical" evidence="6">
    <location>
        <begin position="120"/>
        <end position="139"/>
    </location>
</feature>
<keyword evidence="8" id="KW-1185">Reference proteome</keyword>
<feature type="transmembrane region" description="Helical" evidence="6">
    <location>
        <begin position="18"/>
        <end position="35"/>
    </location>
</feature>
<feature type="transmembrane region" description="Helical" evidence="6">
    <location>
        <begin position="93"/>
        <end position="113"/>
    </location>
</feature>
<protein>
    <submittedName>
        <fullName evidence="7">Amino acid/amide ABC transporter membrane protein 2, HAAT family</fullName>
    </submittedName>
</protein>
<dbReference type="GO" id="GO:0015658">
    <property type="term" value="F:branched-chain amino acid transmembrane transporter activity"/>
    <property type="evidence" value="ECO:0007669"/>
    <property type="project" value="InterPro"/>
</dbReference>
<feature type="transmembrane region" description="Helical" evidence="6">
    <location>
        <begin position="67"/>
        <end position="87"/>
    </location>
</feature>
<evidence type="ECO:0000256" key="5">
    <source>
        <dbReference type="ARBA" id="ARBA00023136"/>
    </source>
</evidence>
<feature type="transmembrane region" description="Helical" evidence="6">
    <location>
        <begin position="220"/>
        <end position="238"/>
    </location>
</feature>
<feature type="transmembrane region" description="Helical" evidence="6">
    <location>
        <begin position="293"/>
        <end position="313"/>
    </location>
</feature>
<evidence type="ECO:0000256" key="4">
    <source>
        <dbReference type="ARBA" id="ARBA00022989"/>
    </source>
</evidence>
<dbReference type="CDD" id="cd06581">
    <property type="entry name" value="TM_PBP1_LivM_like"/>
    <property type="match status" value="1"/>
</dbReference>
<dbReference type="PANTHER" id="PTHR30482:SF10">
    <property type="entry name" value="HIGH-AFFINITY BRANCHED-CHAIN AMINO ACID TRANSPORT PROTEIN BRAE"/>
    <property type="match status" value="1"/>
</dbReference>
<dbReference type="Pfam" id="PF02653">
    <property type="entry name" value="BPD_transp_2"/>
    <property type="match status" value="1"/>
</dbReference>
<feature type="transmembrane region" description="Helical" evidence="6">
    <location>
        <begin position="258"/>
        <end position="281"/>
    </location>
</feature>
<keyword evidence="2" id="KW-1003">Cell membrane</keyword>
<feature type="transmembrane region" description="Helical" evidence="6">
    <location>
        <begin position="41"/>
        <end position="60"/>
    </location>
</feature>
<dbReference type="RefSeq" id="WP_021074016.1">
    <property type="nucleotide sequence ID" value="NZ_FNPC01000008.1"/>
</dbReference>
<accession>A0A1H3LTM5</accession>